<feature type="active site" description="Charge relay system" evidence="5">
    <location>
        <position position="204"/>
    </location>
</feature>
<dbReference type="PANTHER" id="PTHR43806:SF67">
    <property type="entry name" value="EGF-LIKE DOMAIN-CONTAINING PROTEIN"/>
    <property type="match status" value="1"/>
</dbReference>
<evidence type="ECO:0000256" key="4">
    <source>
        <dbReference type="ARBA" id="ARBA00022825"/>
    </source>
</evidence>
<dbReference type="InterPro" id="IPR000209">
    <property type="entry name" value="Peptidase_S8/S53_dom"/>
</dbReference>
<dbReference type="SUPFAM" id="SSF49464">
    <property type="entry name" value="Carboxypeptidase regulatory domain-like"/>
    <property type="match status" value="3"/>
</dbReference>
<reference evidence="10" key="1">
    <citation type="journal article" date="2019" name="Int. J. Syst. Evol. Microbiol.">
        <title>The Global Catalogue of Microorganisms (GCM) 10K type strain sequencing project: providing services to taxonomists for standard genome sequencing and annotation.</title>
        <authorList>
            <consortium name="The Broad Institute Genomics Platform"/>
            <consortium name="The Broad Institute Genome Sequencing Center for Infectious Disease"/>
            <person name="Wu L."/>
            <person name="Ma J."/>
        </authorList>
    </citation>
    <scope>NUCLEOTIDE SEQUENCE [LARGE SCALE GENOMIC DNA]</scope>
    <source>
        <strain evidence="10">CGMCC 4.7241</strain>
    </source>
</reference>
<feature type="domain" description="Malectin" evidence="8">
    <location>
        <begin position="1325"/>
        <end position="1453"/>
    </location>
</feature>
<dbReference type="InterPro" id="IPR036852">
    <property type="entry name" value="Peptidase_S8/S53_dom_sf"/>
</dbReference>
<dbReference type="EMBL" id="JBHRZH010000001">
    <property type="protein sequence ID" value="MFC3759224.1"/>
    <property type="molecule type" value="Genomic_DNA"/>
</dbReference>
<dbReference type="PROSITE" id="PS00138">
    <property type="entry name" value="SUBTILASE_SER"/>
    <property type="match status" value="1"/>
</dbReference>
<feature type="domain" description="Peptidase S8/S53" evidence="7">
    <location>
        <begin position="195"/>
        <end position="471"/>
    </location>
</feature>
<feature type="active site" description="Charge relay system" evidence="5">
    <location>
        <position position="253"/>
    </location>
</feature>
<protein>
    <submittedName>
        <fullName evidence="9">S8 family serine peptidase</fullName>
    </submittedName>
</protein>
<proteinExistence type="inferred from homology"/>
<dbReference type="InterPro" id="IPR008969">
    <property type="entry name" value="CarboxyPept-like_regulatory"/>
</dbReference>
<sequence>MARLDPGGGRAAFKRTFAAVAIASMAVIGGLLAPTGAVAAGNDGKADDPQSAPIAPSVEKALDAKGSTDIYLVFKDKADLDAASKIKDWTARGDAVVKALQDTANASQAEARAELTKAKADFTPFWISNRILVRSSTAAQTNKLAALPGVERVAASQTADLIKPEPAAASAPTAVEWGIAAIKADQVWGTYGVRGEGITVANIDSGVQYTHPALVGKYRGNQGGGTFDHNYNWFDPSRVCGNPSLAPCDPDDHGSHTMGTMVGDDGGANQIGVAPGAKWVSAVGCDSPLGCSENALLTSGQWVLAPTDLQNQNPRTDLRPNIVNNSWGAPNGPEEDPWYDDIISGWTSSGIFGVFSNGNAGPGCDTAGSPADSALAYGVGGFQSNGAVYNNSSRGPGANGEIRPNISAPAVSVRSSIPDNSYANFTGTSMAAPHVAGTVALMWSAAPALVGDIATTRTLLNQTAIDTDDTTCGGTPTNNNVWGEGKLDALAAVTASPRGESGTLTGTVTNATTGAPISGAQVKITGASSRTLTTTATGTYTAKLSTGDYNLEVSAYAYGTATGTATVATDATVTKDFALTPVGSWPVLGEVSDSRGDPVAGAVVKVNGTPLAPATTDADGVYEFAQVPVGTYNISVTSPGGCSADASKDVVVNARKIVNFRLADRVDAYGYHCESAAPAYQQADTGLALTGDDAVQAVNLPFTAVLYGQAYTKANISTNGLVNFAAPATSFTNTAIPAPAAPNASVYAFWDDLVIDATAKVYTKAVGTAPNRSFIIEWRNALIRSTTSRVDFEIVINENSDIVVHYRNLDPNNSRERGDSATVGVENSAGNVAVQYSFNSGVLSDSKSVKFTLPPNGFVSGTITDANDGLPVTGAAVTLTPETGAAQTVSTGADGKYFAQLWNGVYKATVKAPNYTNAAANNLVVTSNKWIAKNFVLKTGRGEIDTEGLRWVLPQGNKQQTTFTLSNTGSAAMNWSTVELGGSKVTAVAAKQSKALAAKENPAARSAAGSVPSAEKSKAVPFAAGDVLDSWPTGLSVAWGVGKSTSNVWVSNPETVRNKEFAPDGTATGRDWPGGYGSAQWNADMAFDTRRNLMCQVAVLGDNAIHCWDPATGNEVYSLAGGASTTAQRGLAYKADDDTFYVGGWVQDVLFHVAGASHATPGAVLSQCPLASGIAGLAYNRASNTLWVTNSDEGNTITQHNPDTCAPISSLSLDEPEGFALAGADLDAAGNVWATSQNTQTAYLLDTGVPQETNVPWLTLAPAKGRVAAGGSVEVTAKVNTTGLAAGVYRAVVEIHTTSGRQPVIKVPVEVVVSGYWKGVNSAGAAGVDTGGIPWVADKAYTAGTFGWIGASTTAEAPAGTDIRGTEDDALYVNQRIGMDAYQFDKLPGGRYEVTLDFAELELSPRVDWRAFDVEVNGQYVLVNYDIADAVGGQRADRKSFVVDVPANGNLKVGFHDRRGYEPSVVNAIRVVHRPDL</sequence>
<comment type="caution">
    <text evidence="9">The sequence shown here is derived from an EMBL/GenBank/DDBJ whole genome shotgun (WGS) entry which is preliminary data.</text>
</comment>
<evidence type="ECO:0000256" key="6">
    <source>
        <dbReference type="SAM" id="MobiDB-lite"/>
    </source>
</evidence>
<dbReference type="Pfam" id="PF13620">
    <property type="entry name" value="CarboxypepD_reg"/>
    <property type="match status" value="3"/>
</dbReference>
<dbReference type="Pfam" id="PF11721">
    <property type="entry name" value="Malectin"/>
    <property type="match status" value="1"/>
</dbReference>
<dbReference type="PROSITE" id="PS51892">
    <property type="entry name" value="SUBTILASE"/>
    <property type="match status" value="1"/>
</dbReference>
<name>A0ABV7Y453_9ACTN</name>
<dbReference type="Gene3D" id="3.40.50.200">
    <property type="entry name" value="Peptidase S8/S53 domain"/>
    <property type="match status" value="1"/>
</dbReference>
<evidence type="ECO:0000259" key="7">
    <source>
        <dbReference type="Pfam" id="PF00082"/>
    </source>
</evidence>
<dbReference type="InterPro" id="IPR050131">
    <property type="entry name" value="Peptidase_S8_subtilisin-like"/>
</dbReference>
<keyword evidence="2 5" id="KW-0645">Protease</keyword>
<dbReference type="RefSeq" id="WP_205122363.1">
    <property type="nucleotide sequence ID" value="NZ_JAFBCM010000001.1"/>
</dbReference>
<keyword evidence="4 5" id="KW-0720">Serine protease</keyword>
<dbReference type="InterPro" id="IPR021720">
    <property type="entry name" value="Malectin_dom"/>
</dbReference>
<evidence type="ECO:0000313" key="10">
    <source>
        <dbReference type="Proteomes" id="UP001595699"/>
    </source>
</evidence>
<dbReference type="InterPro" id="IPR015500">
    <property type="entry name" value="Peptidase_S8_subtilisin-rel"/>
</dbReference>
<dbReference type="Pfam" id="PF00082">
    <property type="entry name" value="Peptidase_S8"/>
    <property type="match status" value="1"/>
</dbReference>
<dbReference type="Gene3D" id="2.60.120.430">
    <property type="entry name" value="Galactose-binding lectin"/>
    <property type="match status" value="1"/>
</dbReference>
<evidence type="ECO:0000313" key="9">
    <source>
        <dbReference type="EMBL" id="MFC3759224.1"/>
    </source>
</evidence>
<dbReference type="Proteomes" id="UP001595699">
    <property type="component" value="Unassembled WGS sequence"/>
</dbReference>
<dbReference type="InterPro" id="IPR023828">
    <property type="entry name" value="Peptidase_S8_Ser-AS"/>
</dbReference>
<accession>A0ABV7Y453</accession>
<evidence type="ECO:0000259" key="8">
    <source>
        <dbReference type="Pfam" id="PF11721"/>
    </source>
</evidence>
<dbReference type="Gene3D" id="2.60.40.1120">
    <property type="entry name" value="Carboxypeptidase-like, regulatory domain"/>
    <property type="match status" value="3"/>
</dbReference>
<feature type="active site" description="Charge relay system" evidence="5">
    <location>
        <position position="429"/>
    </location>
</feature>
<comment type="similarity">
    <text evidence="1 5">Belongs to the peptidase S8 family.</text>
</comment>
<dbReference type="SUPFAM" id="SSF52743">
    <property type="entry name" value="Subtilisin-like"/>
    <property type="match status" value="1"/>
</dbReference>
<evidence type="ECO:0000256" key="5">
    <source>
        <dbReference type="PROSITE-ProRule" id="PRU01240"/>
    </source>
</evidence>
<keyword evidence="10" id="KW-1185">Reference proteome</keyword>
<dbReference type="SUPFAM" id="SSF63825">
    <property type="entry name" value="YWTD domain"/>
    <property type="match status" value="1"/>
</dbReference>
<feature type="region of interest" description="Disordered" evidence="6">
    <location>
        <begin position="311"/>
        <end position="332"/>
    </location>
</feature>
<evidence type="ECO:0000256" key="2">
    <source>
        <dbReference type="ARBA" id="ARBA00022670"/>
    </source>
</evidence>
<dbReference type="PRINTS" id="PR00723">
    <property type="entry name" value="SUBTILISIN"/>
</dbReference>
<evidence type="ECO:0000256" key="3">
    <source>
        <dbReference type="ARBA" id="ARBA00022801"/>
    </source>
</evidence>
<evidence type="ECO:0000256" key="1">
    <source>
        <dbReference type="ARBA" id="ARBA00011073"/>
    </source>
</evidence>
<organism evidence="9 10">
    <name type="scientific">Tenggerimyces flavus</name>
    <dbReference type="NCBI Taxonomy" id="1708749"/>
    <lineage>
        <taxon>Bacteria</taxon>
        <taxon>Bacillati</taxon>
        <taxon>Actinomycetota</taxon>
        <taxon>Actinomycetes</taxon>
        <taxon>Propionibacteriales</taxon>
        <taxon>Nocardioidaceae</taxon>
        <taxon>Tenggerimyces</taxon>
    </lineage>
</organism>
<dbReference type="PANTHER" id="PTHR43806">
    <property type="entry name" value="PEPTIDASE S8"/>
    <property type="match status" value="1"/>
</dbReference>
<gene>
    <name evidence="9" type="ORF">ACFOUW_00100</name>
</gene>
<keyword evidence="3 5" id="KW-0378">Hydrolase</keyword>